<dbReference type="InterPro" id="IPR002717">
    <property type="entry name" value="HAT_MYST-type"/>
</dbReference>
<evidence type="ECO:0000256" key="9">
    <source>
        <dbReference type="ARBA" id="ARBA00022990"/>
    </source>
</evidence>
<sequence>MLTPKQIRIAAFDQRQQTAETGCGVQKKRENVGARKSAQLIRRAFKGKCGHGQLRMKMSQPVSSTLKSCNASTSLKNSIENKIIDFSVDIDEEDRLLFEEARQAIQKDLDYTNNALKNNEEKAFPHKIQINCYEIDTWYSSPYPQEYSCLPVLHICDSCLLYVSVPESHYKKCKRIFPPGIEIYREGHLSVFEVDGNLARVFCRNLCLLAKLFIDHKTLYFDVEPFLFYVLTLHDETGCHFVGYFSKEKYSCQKYNLACIVTLPCYQGMGFGRFLIEFSYLLSRRENLVGSPERPLSELGKITYHSYWLSVIYEFLYKTFLLTPNGTSKLNQISLEDISKATGVTVADIAETLAENRLLSNKDAISSLVLEENVIRAYCERSKSKKRYVLDETKLKWSPKVYTPSKDFRFRSPVLSVNSAVNSPVKKKPLEDEKIEAVQPSKNKAVAGKIGRKKMPNGKGFPEESSNCLTNTEEDEAGGEEEAPFTRKNRKKASCKETIEKKLSEVVDICSNKHEAEEKSTRKSKKIWTSESESDSANSVTEKTSKKRKVWRKSRIFEKQQRKLSRCPIPCNSSSSPSTSASSFVERFEKRRIETEENLANSSSAKRQKKSGQQQQEDSPNDDEDDRSYCCSSTSPQPIGDRLPILKTSIREHDLLINMGGEPDTVNMGGEPYDEAENAANTSSFSVGLSSYRAPVLISHPIEAEDEDEEPPFVVIDASQRQIEQQRSQAEEIVTFGKVQVVGKGVEAMQIGTSFHPLANRTLKVPSVHVEPHKSSCSPSDAATVEMPALDAAEKHASSPEGSASRFGEELSGTTMLMEDDAPPMLSPQAANMTSNEPSTTTASNNNNTDRDNVKIDEQPYEIEPMATSAEELHKISNSAYKNTTSSSVSSLDISDERERKKNTQPTKEGADVQNRNNATRTTAGEIRAICSTTDKEPGQHESVETERDSSSHGLPYL</sequence>
<dbReference type="PROSITE" id="PS51726">
    <property type="entry name" value="MYST_HAT"/>
    <property type="match status" value="1"/>
</dbReference>
<evidence type="ECO:0000256" key="7">
    <source>
        <dbReference type="ARBA" id="ARBA00022833"/>
    </source>
</evidence>
<feature type="compositionally biased region" description="Polar residues" evidence="12">
    <location>
        <begin position="914"/>
        <end position="923"/>
    </location>
</feature>
<proteinExistence type="inferred from homology"/>
<reference evidence="15" key="3">
    <citation type="submission" date="2016-06" db="UniProtKB">
        <authorList>
            <consortium name="WormBaseParasite"/>
        </authorList>
    </citation>
    <scope>IDENTIFICATION</scope>
</reference>
<feature type="compositionally biased region" description="Basic and acidic residues" evidence="12">
    <location>
        <begin position="510"/>
        <end position="521"/>
    </location>
</feature>
<dbReference type="InterPro" id="IPR050603">
    <property type="entry name" value="MYST_HAT"/>
</dbReference>
<reference evidence="14" key="2">
    <citation type="submission" date="2014-05" db="EMBL/GenBank/DDBJ databases">
        <title>The genome and life-stage specific transcriptomes of Globodera pallida elucidate key aspects of plant parasitism by a cyst nematode.</title>
        <authorList>
            <person name="Cotton J.A."/>
            <person name="Lilley C.J."/>
            <person name="Jones L.M."/>
            <person name="Kikuchi T."/>
            <person name="Reid A.J."/>
            <person name="Thorpe P."/>
            <person name="Tsai I.J."/>
            <person name="Beasley H."/>
            <person name="Blok V."/>
            <person name="Cock P.J.A."/>
            <person name="Van den Akker S.E."/>
            <person name="Holroyd N."/>
            <person name="Hunt M."/>
            <person name="Mantelin S."/>
            <person name="Naghra H."/>
            <person name="Pain A."/>
            <person name="Palomares-Rius J.E."/>
            <person name="Zarowiecki M."/>
            <person name="Berriman M."/>
            <person name="Jones J.T."/>
            <person name="Urwin P.E."/>
        </authorList>
    </citation>
    <scope>NUCLEOTIDE SEQUENCE [LARGE SCALE GENOMIC DNA]</scope>
    <source>
        <strain evidence="14">Lindley</strain>
    </source>
</reference>
<dbReference type="Proteomes" id="UP000050741">
    <property type="component" value="Unassembled WGS sequence"/>
</dbReference>
<evidence type="ECO:0000256" key="10">
    <source>
        <dbReference type="ARBA" id="ARBA00023242"/>
    </source>
</evidence>
<evidence type="ECO:0000256" key="8">
    <source>
        <dbReference type="ARBA" id="ARBA00022853"/>
    </source>
</evidence>
<evidence type="ECO:0000256" key="1">
    <source>
        <dbReference type="ARBA" id="ARBA00004123"/>
    </source>
</evidence>
<feature type="compositionally biased region" description="Acidic residues" evidence="12">
    <location>
        <begin position="472"/>
        <end position="483"/>
    </location>
</feature>
<evidence type="ECO:0000313" key="14">
    <source>
        <dbReference type="Proteomes" id="UP000050741"/>
    </source>
</evidence>
<evidence type="ECO:0000256" key="3">
    <source>
        <dbReference type="ARBA" id="ARBA00013184"/>
    </source>
</evidence>
<protein>
    <recommendedName>
        <fullName evidence="3">histone acetyltransferase</fullName>
        <ecNumber evidence="3">2.3.1.48</ecNumber>
    </recommendedName>
</protein>
<dbReference type="EC" id="2.3.1.48" evidence="3"/>
<feature type="compositionally biased region" description="Basic and acidic residues" evidence="12">
    <location>
        <begin position="586"/>
        <end position="595"/>
    </location>
</feature>
<dbReference type="WBParaSite" id="GPLIN_000503400">
    <property type="protein sequence ID" value="GPLIN_000503400"/>
    <property type="gene ID" value="GPLIN_000503400"/>
</dbReference>
<feature type="compositionally biased region" description="Basic and acidic residues" evidence="12">
    <location>
        <begin position="934"/>
        <end position="951"/>
    </location>
</feature>
<evidence type="ECO:0000256" key="2">
    <source>
        <dbReference type="ARBA" id="ARBA00010107"/>
    </source>
</evidence>
<feature type="compositionally biased region" description="Basic and acidic residues" evidence="12">
    <location>
        <begin position="849"/>
        <end position="858"/>
    </location>
</feature>
<evidence type="ECO:0000256" key="11">
    <source>
        <dbReference type="PIRSR" id="PIRSR602717-51"/>
    </source>
</evidence>
<dbReference type="GO" id="GO:0004402">
    <property type="term" value="F:histone acetyltransferase activity"/>
    <property type="evidence" value="ECO:0007669"/>
    <property type="project" value="InterPro"/>
</dbReference>
<feature type="compositionally biased region" description="Polar residues" evidence="12">
    <location>
        <begin position="876"/>
        <end position="885"/>
    </location>
</feature>
<dbReference type="InterPro" id="IPR036388">
    <property type="entry name" value="WH-like_DNA-bd_sf"/>
</dbReference>
<keyword evidence="8" id="KW-0156">Chromatin regulator</keyword>
<feature type="domain" description="MYST-type HAT" evidence="13">
    <location>
        <begin position="120"/>
        <end position="399"/>
    </location>
</feature>
<name>A0A183BWP5_GLOPA</name>
<dbReference type="InterPro" id="IPR040706">
    <property type="entry name" value="Zf-MYST"/>
</dbReference>
<dbReference type="GO" id="GO:0008270">
    <property type="term" value="F:zinc ion binding"/>
    <property type="evidence" value="ECO:0007669"/>
    <property type="project" value="UniProtKB-KW"/>
</dbReference>
<dbReference type="PANTHER" id="PTHR10615">
    <property type="entry name" value="HISTONE ACETYLTRANSFERASE"/>
    <property type="match status" value="1"/>
</dbReference>
<dbReference type="PANTHER" id="PTHR10615:SF217">
    <property type="entry name" value="HISTONE ACETYLTRANSFERASE"/>
    <property type="match status" value="1"/>
</dbReference>
<keyword evidence="9" id="KW-0007">Acetylation</keyword>
<dbReference type="SUPFAM" id="SSF55729">
    <property type="entry name" value="Acyl-CoA N-acyltransferases (Nat)"/>
    <property type="match status" value="1"/>
</dbReference>
<evidence type="ECO:0000256" key="4">
    <source>
        <dbReference type="ARBA" id="ARBA00022679"/>
    </source>
</evidence>
<accession>A0A183BWP5</accession>
<evidence type="ECO:0000256" key="12">
    <source>
        <dbReference type="SAM" id="MobiDB-lite"/>
    </source>
</evidence>
<comment type="subcellular location">
    <subcellularLocation>
        <location evidence="1">Nucleus</location>
    </subcellularLocation>
</comment>
<dbReference type="Gene3D" id="3.30.60.60">
    <property type="entry name" value="N-acetyl transferase-like"/>
    <property type="match status" value="1"/>
</dbReference>
<evidence type="ECO:0000259" key="13">
    <source>
        <dbReference type="PROSITE" id="PS51726"/>
    </source>
</evidence>
<keyword evidence="7" id="KW-0862">Zinc</keyword>
<dbReference type="InterPro" id="IPR016181">
    <property type="entry name" value="Acyl_CoA_acyltransferase"/>
</dbReference>
<keyword evidence="4" id="KW-0808">Transferase</keyword>
<feature type="compositionally biased region" description="Low complexity" evidence="12">
    <location>
        <begin position="834"/>
        <end position="848"/>
    </location>
</feature>
<comment type="similarity">
    <text evidence="2">Belongs to the MYST (SAS/MOZ) family.</text>
</comment>
<feature type="compositionally biased region" description="Low complexity" evidence="12">
    <location>
        <begin position="573"/>
        <end position="583"/>
    </location>
</feature>
<feature type="active site" description="Proton donor/acceptor" evidence="11">
    <location>
        <position position="293"/>
    </location>
</feature>
<feature type="region of interest" description="Disordered" evidence="12">
    <location>
        <begin position="818"/>
        <end position="958"/>
    </location>
</feature>
<keyword evidence="5" id="KW-0479">Metal-binding</keyword>
<feature type="compositionally biased region" description="Basic residues" evidence="12">
    <location>
        <begin position="545"/>
        <end position="554"/>
    </location>
</feature>
<evidence type="ECO:0000313" key="15">
    <source>
        <dbReference type="WBParaSite" id="GPLIN_000503400"/>
    </source>
</evidence>
<dbReference type="AlphaFoldDB" id="A0A183BWP5"/>
<dbReference type="GO" id="GO:0003682">
    <property type="term" value="F:chromatin binding"/>
    <property type="evidence" value="ECO:0007669"/>
    <property type="project" value="TreeGrafter"/>
</dbReference>
<dbReference type="Pfam" id="PF17772">
    <property type="entry name" value="zf-MYST"/>
    <property type="match status" value="1"/>
</dbReference>
<evidence type="ECO:0000256" key="6">
    <source>
        <dbReference type="ARBA" id="ARBA00022771"/>
    </source>
</evidence>
<dbReference type="GO" id="GO:0005634">
    <property type="term" value="C:nucleus"/>
    <property type="evidence" value="ECO:0007669"/>
    <property type="project" value="UniProtKB-SubCell"/>
</dbReference>
<evidence type="ECO:0000256" key="5">
    <source>
        <dbReference type="ARBA" id="ARBA00022723"/>
    </source>
</evidence>
<reference evidence="14" key="1">
    <citation type="submission" date="2013-12" db="EMBL/GenBank/DDBJ databases">
        <authorList>
            <person name="Aslett M."/>
        </authorList>
    </citation>
    <scope>NUCLEOTIDE SEQUENCE [LARGE SCALE GENOMIC DNA]</scope>
    <source>
        <strain evidence="14">Lindley</strain>
    </source>
</reference>
<keyword evidence="10" id="KW-0539">Nucleus</keyword>
<dbReference type="Gene3D" id="3.40.630.30">
    <property type="match status" value="1"/>
</dbReference>
<feature type="compositionally biased region" description="Polar residues" evidence="12">
    <location>
        <begin position="527"/>
        <end position="542"/>
    </location>
</feature>
<keyword evidence="14" id="KW-1185">Reference proteome</keyword>
<dbReference type="FunFam" id="3.40.630.30:FF:000001">
    <property type="entry name" value="Histone acetyltransferase"/>
    <property type="match status" value="1"/>
</dbReference>
<dbReference type="Pfam" id="PF01853">
    <property type="entry name" value="MOZ_SAS"/>
    <property type="match status" value="1"/>
</dbReference>
<feature type="region of interest" description="Disordered" evidence="12">
    <location>
        <begin position="510"/>
        <end position="642"/>
    </location>
</feature>
<organism evidence="14 15">
    <name type="scientific">Globodera pallida</name>
    <name type="common">Potato cyst nematode worm</name>
    <name type="synonym">Heterodera pallida</name>
    <dbReference type="NCBI Taxonomy" id="36090"/>
    <lineage>
        <taxon>Eukaryota</taxon>
        <taxon>Metazoa</taxon>
        <taxon>Ecdysozoa</taxon>
        <taxon>Nematoda</taxon>
        <taxon>Chromadorea</taxon>
        <taxon>Rhabditida</taxon>
        <taxon>Tylenchina</taxon>
        <taxon>Tylenchomorpha</taxon>
        <taxon>Tylenchoidea</taxon>
        <taxon>Heteroderidae</taxon>
        <taxon>Heteroderinae</taxon>
        <taxon>Globodera</taxon>
    </lineage>
</organism>
<dbReference type="GO" id="GO:0003712">
    <property type="term" value="F:transcription coregulator activity"/>
    <property type="evidence" value="ECO:0007669"/>
    <property type="project" value="TreeGrafter"/>
</dbReference>
<dbReference type="Gene3D" id="1.10.10.10">
    <property type="entry name" value="Winged helix-like DNA-binding domain superfamily/Winged helix DNA-binding domain"/>
    <property type="match status" value="1"/>
</dbReference>
<dbReference type="GO" id="GO:0006357">
    <property type="term" value="P:regulation of transcription by RNA polymerase II"/>
    <property type="evidence" value="ECO:0007669"/>
    <property type="project" value="TreeGrafter"/>
</dbReference>
<dbReference type="GO" id="GO:0000785">
    <property type="term" value="C:chromatin"/>
    <property type="evidence" value="ECO:0007669"/>
    <property type="project" value="TreeGrafter"/>
</dbReference>
<feature type="region of interest" description="Disordered" evidence="12">
    <location>
        <begin position="446"/>
        <end position="496"/>
    </location>
</feature>
<keyword evidence="6" id="KW-0863">Zinc-finger</keyword>
<feature type="compositionally biased region" description="Polar residues" evidence="12">
    <location>
        <begin position="598"/>
        <end position="618"/>
    </location>
</feature>